<feature type="domain" description="F-box" evidence="1">
    <location>
        <begin position="1"/>
        <end position="51"/>
    </location>
</feature>
<accession>A0A1Y2AB98</accession>
<comment type="caution">
    <text evidence="2">The sequence shown here is derived from an EMBL/GenBank/DDBJ whole genome shotgun (WGS) entry which is preliminary data.</text>
</comment>
<organism evidence="2 3">
    <name type="scientific">Clohesyomyces aquaticus</name>
    <dbReference type="NCBI Taxonomy" id="1231657"/>
    <lineage>
        <taxon>Eukaryota</taxon>
        <taxon>Fungi</taxon>
        <taxon>Dikarya</taxon>
        <taxon>Ascomycota</taxon>
        <taxon>Pezizomycotina</taxon>
        <taxon>Dothideomycetes</taxon>
        <taxon>Pleosporomycetidae</taxon>
        <taxon>Pleosporales</taxon>
        <taxon>Lindgomycetaceae</taxon>
        <taxon>Clohesyomyces</taxon>
    </lineage>
</organism>
<dbReference type="Gene3D" id="1.20.1280.50">
    <property type="match status" value="1"/>
</dbReference>
<dbReference type="InterPro" id="IPR001810">
    <property type="entry name" value="F-box_dom"/>
</dbReference>
<dbReference type="EMBL" id="MCFA01000001">
    <property type="protein sequence ID" value="ORY19764.1"/>
    <property type="molecule type" value="Genomic_DNA"/>
</dbReference>
<evidence type="ECO:0000313" key="2">
    <source>
        <dbReference type="EMBL" id="ORY19764.1"/>
    </source>
</evidence>
<dbReference type="SUPFAM" id="SSF52047">
    <property type="entry name" value="RNI-like"/>
    <property type="match status" value="1"/>
</dbReference>
<dbReference type="InterPro" id="IPR036047">
    <property type="entry name" value="F-box-like_dom_sf"/>
</dbReference>
<proteinExistence type="predicted"/>
<dbReference type="Proteomes" id="UP000193144">
    <property type="component" value="Unassembled WGS sequence"/>
</dbReference>
<dbReference type="OrthoDB" id="2125396at2759"/>
<dbReference type="STRING" id="1231657.A0A1Y2AB98"/>
<dbReference type="CDD" id="cd09917">
    <property type="entry name" value="F-box_SF"/>
    <property type="match status" value="1"/>
</dbReference>
<name>A0A1Y2AB98_9PLEO</name>
<dbReference type="PROSITE" id="PS50181">
    <property type="entry name" value="FBOX"/>
    <property type="match status" value="1"/>
</dbReference>
<dbReference type="Gene3D" id="3.80.10.10">
    <property type="entry name" value="Ribonuclease Inhibitor"/>
    <property type="match status" value="1"/>
</dbReference>
<dbReference type="InterPro" id="IPR032675">
    <property type="entry name" value="LRR_dom_sf"/>
</dbReference>
<evidence type="ECO:0000259" key="1">
    <source>
        <dbReference type="PROSITE" id="PS50181"/>
    </source>
</evidence>
<dbReference type="Pfam" id="PF12937">
    <property type="entry name" value="F-box-like"/>
    <property type="match status" value="1"/>
</dbReference>
<dbReference type="SUPFAM" id="SSF81383">
    <property type="entry name" value="F-box domain"/>
    <property type="match status" value="1"/>
</dbReference>
<reference evidence="2 3" key="1">
    <citation type="submission" date="2016-07" db="EMBL/GenBank/DDBJ databases">
        <title>Pervasive Adenine N6-methylation of Active Genes in Fungi.</title>
        <authorList>
            <consortium name="DOE Joint Genome Institute"/>
            <person name="Mondo S.J."/>
            <person name="Dannebaum R.O."/>
            <person name="Kuo R.C."/>
            <person name="Labutti K."/>
            <person name="Haridas S."/>
            <person name="Kuo A."/>
            <person name="Salamov A."/>
            <person name="Ahrendt S.R."/>
            <person name="Lipzen A."/>
            <person name="Sullivan W."/>
            <person name="Andreopoulos W.B."/>
            <person name="Clum A."/>
            <person name="Lindquist E."/>
            <person name="Daum C."/>
            <person name="Ramamoorthy G.K."/>
            <person name="Gryganskyi A."/>
            <person name="Culley D."/>
            <person name="Magnuson J.K."/>
            <person name="James T.Y."/>
            <person name="O'Malley M.A."/>
            <person name="Stajich J.E."/>
            <person name="Spatafora J.W."/>
            <person name="Visel A."/>
            <person name="Grigoriev I.V."/>
        </authorList>
    </citation>
    <scope>NUCLEOTIDE SEQUENCE [LARGE SCALE GENOMIC DNA]</scope>
    <source>
        <strain evidence="2 3">CBS 115471</strain>
    </source>
</reference>
<keyword evidence="3" id="KW-1185">Reference proteome</keyword>
<evidence type="ECO:0000313" key="3">
    <source>
        <dbReference type="Proteomes" id="UP000193144"/>
    </source>
</evidence>
<gene>
    <name evidence="2" type="ORF">BCR34DRAFT_471210</name>
</gene>
<dbReference type="AlphaFoldDB" id="A0A1Y2AB98"/>
<protein>
    <recommendedName>
        <fullName evidence="1">F-box domain-containing protein</fullName>
    </recommendedName>
</protein>
<sequence>MHLPDEILLEILEYLPQGAESQSTLASFCLVSRRWYDVAIRRLYDAPYLQGRAYDLFVRTICPSINAHIRKSELAGLVKVLDLAHIVHQGNKAITARLLGRTKGSLEVFIAPQASFAINCWAALSKCTKLQVLNLSLVSECIAYQALTQTVRQLPELTEIYLPRCSNNYDSGWGLSMNIKWPPKLRHLQLAGHVHGKFLSDINRQASSFPPTMTSLSISHCPRISTLDVHTLLRNLSANLTHVELRDLPYVKQGRLNGVLEWVPSLKSLTIAMDYIDVNFGALPAPWSTDMWEQSKPLETLTLVTSGTRDIDVQAGFTPVDLFELMDQRFLGRLRYINVAKSTGWQRSEDGAEVDALELLLGQLDEENWRLRRWHYEALEGIPNDANYELWCQTPQGRKMRSRLRVLRNQ</sequence>